<feature type="region of interest" description="Disordered" evidence="2">
    <location>
        <begin position="226"/>
        <end position="267"/>
    </location>
</feature>
<evidence type="ECO:0000256" key="2">
    <source>
        <dbReference type="SAM" id="MobiDB-lite"/>
    </source>
</evidence>
<comment type="caution">
    <text evidence="4">The sequence shown here is derived from an EMBL/GenBank/DDBJ whole genome shotgun (WGS) entry which is preliminary data.</text>
</comment>
<dbReference type="AlphaFoldDB" id="A0A8S9ZMK3"/>
<dbReference type="InterPro" id="IPR045071">
    <property type="entry name" value="BBP-like"/>
</dbReference>
<name>A0A8S9ZMK3_9BILA</name>
<keyword evidence="1" id="KW-0694">RNA-binding</keyword>
<gene>
    <name evidence="4" type="ORF">Mgra_00005957</name>
</gene>
<dbReference type="InterPro" id="IPR036612">
    <property type="entry name" value="KH_dom_type_1_sf"/>
</dbReference>
<feature type="domain" description="K Homology" evidence="3">
    <location>
        <begin position="117"/>
        <end position="215"/>
    </location>
</feature>
<dbReference type="Pfam" id="PF22675">
    <property type="entry name" value="KH-I_KHDC4-BBP"/>
    <property type="match status" value="1"/>
</dbReference>
<reference evidence="4" key="1">
    <citation type="journal article" date="2020" name="Ecol. Evol.">
        <title>Genome structure and content of the rice root-knot nematode (Meloidogyne graminicola).</title>
        <authorList>
            <person name="Phan N.T."/>
            <person name="Danchin E.G.J."/>
            <person name="Klopp C."/>
            <person name="Perfus-Barbeoch L."/>
            <person name="Kozlowski D.K."/>
            <person name="Koutsovoulos G.D."/>
            <person name="Lopez-Roques C."/>
            <person name="Bouchez O."/>
            <person name="Zahm M."/>
            <person name="Besnard G."/>
            <person name="Bellafiore S."/>
        </authorList>
    </citation>
    <scope>NUCLEOTIDE SEQUENCE</scope>
    <source>
        <strain evidence="4">VN-18</strain>
    </source>
</reference>
<dbReference type="GO" id="GO:0000381">
    <property type="term" value="P:regulation of alternative mRNA splicing, via spliceosome"/>
    <property type="evidence" value="ECO:0007669"/>
    <property type="project" value="TreeGrafter"/>
</dbReference>
<dbReference type="Proteomes" id="UP000605970">
    <property type="component" value="Unassembled WGS sequence"/>
</dbReference>
<evidence type="ECO:0000313" key="5">
    <source>
        <dbReference type="Proteomes" id="UP000605970"/>
    </source>
</evidence>
<dbReference type="EMBL" id="JABEBT010000054">
    <property type="protein sequence ID" value="KAF7634620.1"/>
    <property type="molecule type" value="Genomic_DNA"/>
</dbReference>
<keyword evidence="5" id="KW-1185">Reference proteome</keyword>
<dbReference type="GO" id="GO:0003729">
    <property type="term" value="F:mRNA binding"/>
    <property type="evidence" value="ECO:0007669"/>
    <property type="project" value="TreeGrafter"/>
</dbReference>
<proteinExistence type="predicted"/>
<dbReference type="InterPro" id="IPR004087">
    <property type="entry name" value="KH_dom"/>
</dbReference>
<evidence type="ECO:0000259" key="3">
    <source>
        <dbReference type="SMART" id="SM00322"/>
    </source>
</evidence>
<dbReference type="InterPro" id="IPR055256">
    <property type="entry name" value="KH_1_KHDC4/BBP-like"/>
</dbReference>
<dbReference type="PANTHER" id="PTHR11208:SF42">
    <property type="entry name" value="QUAKING RELATED 54B, ISOFORM E"/>
    <property type="match status" value="1"/>
</dbReference>
<dbReference type="GO" id="GO:0005634">
    <property type="term" value="C:nucleus"/>
    <property type="evidence" value="ECO:0007669"/>
    <property type="project" value="TreeGrafter"/>
</dbReference>
<accession>A0A8S9ZMK3</accession>
<dbReference type="SUPFAM" id="SSF54791">
    <property type="entry name" value="Eukaryotic type KH-domain (KH-domain type I)"/>
    <property type="match status" value="1"/>
</dbReference>
<dbReference type="PANTHER" id="PTHR11208">
    <property type="entry name" value="RNA-BINDING PROTEIN RELATED"/>
    <property type="match status" value="1"/>
</dbReference>
<dbReference type="OrthoDB" id="6777263at2759"/>
<dbReference type="Gene3D" id="3.30.1370.10">
    <property type="entry name" value="K Homology domain, type 1"/>
    <property type="match status" value="1"/>
</dbReference>
<organism evidence="4 5">
    <name type="scientific">Meloidogyne graminicola</name>
    <dbReference type="NCBI Taxonomy" id="189291"/>
    <lineage>
        <taxon>Eukaryota</taxon>
        <taxon>Metazoa</taxon>
        <taxon>Ecdysozoa</taxon>
        <taxon>Nematoda</taxon>
        <taxon>Chromadorea</taxon>
        <taxon>Rhabditida</taxon>
        <taxon>Tylenchina</taxon>
        <taxon>Tylenchomorpha</taxon>
        <taxon>Tylenchoidea</taxon>
        <taxon>Meloidogynidae</taxon>
        <taxon>Meloidogyninae</taxon>
        <taxon>Meloidogyne</taxon>
    </lineage>
</organism>
<evidence type="ECO:0000313" key="4">
    <source>
        <dbReference type="EMBL" id="KAF7634620.1"/>
    </source>
</evidence>
<protein>
    <submittedName>
        <fullName evidence="4">KH domain-containing protein</fullName>
    </submittedName>
</protein>
<dbReference type="SMART" id="SM00322">
    <property type="entry name" value="KH"/>
    <property type="match status" value="1"/>
</dbReference>
<feature type="compositionally biased region" description="Gly residues" evidence="2">
    <location>
        <begin position="257"/>
        <end position="267"/>
    </location>
</feature>
<evidence type="ECO:0000256" key="1">
    <source>
        <dbReference type="ARBA" id="ARBA00022884"/>
    </source>
</evidence>
<sequence length="267" mass="28384">MTSSSSAVPDFSSYGASGAGVNEAYGYGQPNAFGAAAAYGYGTPAFGGTFPADMSSPLDAEIQIVLREIHGEIQLLEQSGEYGDHFKNARRLLATEATKLENNIDPEWLEVDINKPIKVTKKILVPSFRHQKFNFVGKVLGPKGTTLQNIAKTYKCHVYILGRGSTRDRAKEQELLAGGDPQYAHYGGPLHVKVETTAPPAIAYQRVAGVLSVLSELLQPVKETHIEGITTEPNPTLQEGDGDTSGDGNEDKKNGGGDEGASGAGFS</sequence>
<dbReference type="FunFam" id="3.30.1370.10:FF:000105">
    <property type="entry name" value="Protein CBG12765"/>
    <property type="match status" value="1"/>
</dbReference>